<gene>
    <name evidence="2" type="ORF">EV193_102349</name>
</gene>
<dbReference type="SUPFAM" id="SSF51735">
    <property type="entry name" value="NAD(P)-binding Rossmann-fold domains"/>
    <property type="match status" value="1"/>
</dbReference>
<feature type="domain" description="NAD(P)-binding" evidence="1">
    <location>
        <begin position="7"/>
        <end position="103"/>
    </location>
</feature>
<keyword evidence="3" id="KW-1185">Reference proteome</keyword>
<dbReference type="PANTHER" id="PTHR43162">
    <property type="match status" value="1"/>
</dbReference>
<dbReference type="Proteomes" id="UP000294257">
    <property type="component" value="Unassembled WGS sequence"/>
</dbReference>
<proteinExistence type="predicted"/>
<dbReference type="Gene3D" id="3.90.25.10">
    <property type="entry name" value="UDP-galactose 4-epimerase, domain 1"/>
    <property type="match status" value="1"/>
</dbReference>
<evidence type="ECO:0000313" key="3">
    <source>
        <dbReference type="Proteomes" id="UP000294257"/>
    </source>
</evidence>
<dbReference type="OrthoDB" id="3207931at2"/>
<organism evidence="2 3">
    <name type="scientific">Herbihabitans rhizosphaerae</name>
    <dbReference type="NCBI Taxonomy" id="1872711"/>
    <lineage>
        <taxon>Bacteria</taxon>
        <taxon>Bacillati</taxon>
        <taxon>Actinomycetota</taxon>
        <taxon>Actinomycetes</taxon>
        <taxon>Pseudonocardiales</taxon>
        <taxon>Pseudonocardiaceae</taxon>
        <taxon>Herbihabitans</taxon>
    </lineage>
</organism>
<dbReference type="InterPro" id="IPR051604">
    <property type="entry name" value="Ergot_Alk_Oxidoreductase"/>
</dbReference>
<protein>
    <submittedName>
        <fullName evidence="2">Uncharacterized protein YbjT (DUF2867 family)</fullName>
    </submittedName>
</protein>
<name>A0A4Q7L3P4_9PSEU</name>
<dbReference type="Pfam" id="PF13460">
    <property type="entry name" value="NAD_binding_10"/>
    <property type="match status" value="1"/>
</dbReference>
<dbReference type="InterPro" id="IPR016040">
    <property type="entry name" value="NAD(P)-bd_dom"/>
</dbReference>
<dbReference type="PANTHER" id="PTHR43162:SF1">
    <property type="entry name" value="PRESTALK A DIFFERENTIATION PROTEIN A"/>
    <property type="match status" value="1"/>
</dbReference>
<accession>A0A4Q7L3P4</accession>
<dbReference type="Gene3D" id="3.40.50.720">
    <property type="entry name" value="NAD(P)-binding Rossmann-like Domain"/>
    <property type="match status" value="1"/>
</dbReference>
<dbReference type="InterPro" id="IPR036291">
    <property type="entry name" value="NAD(P)-bd_dom_sf"/>
</dbReference>
<dbReference type="EMBL" id="SGWQ01000002">
    <property type="protein sequence ID" value="RZS43370.1"/>
    <property type="molecule type" value="Genomic_DNA"/>
</dbReference>
<comment type="caution">
    <text evidence="2">The sequence shown here is derived from an EMBL/GenBank/DDBJ whole genome shotgun (WGS) entry which is preliminary data.</text>
</comment>
<dbReference type="RefSeq" id="WP_130343226.1">
    <property type="nucleotide sequence ID" value="NZ_SGWQ01000002.1"/>
</dbReference>
<evidence type="ECO:0000259" key="1">
    <source>
        <dbReference type="Pfam" id="PF13460"/>
    </source>
</evidence>
<reference evidence="2 3" key="1">
    <citation type="submission" date="2019-02" db="EMBL/GenBank/DDBJ databases">
        <title>Genomic Encyclopedia of Type Strains, Phase IV (KMG-IV): sequencing the most valuable type-strain genomes for metagenomic binning, comparative biology and taxonomic classification.</title>
        <authorList>
            <person name="Goeker M."/>
        </authorList>
    </citation>
    <scope>NUCLEOTIDE SEQUENCE [LARGE SCALE GENOMIC DNA]</scope>
    <source>
        <strain evidence="2 3">DSM 101727</strain>
    </source>
</reference>
<evidence type="ECO:0000313" key="2">
    <source>
        <dbReference type="EMBL" id="RZS43370.1"/>
    </source>
</evidence>
<dbReference type="AlphaFoldDB" id="A0A4Q7L3P4"/>
<sequence>MIILVTGATGTVGRNVVEQLIQHGPADLRVRALTRNPETAGLPEGVEAVRGDLASPDTLADALDGVTAVHFINFTGHDYAPLTTGEQIVELAERAGVRRVTVLGGRADGSLEQALAASAIETTMVHPVEFMSNTLQWWAAPVSAGEPIREPFPERISAMVHPGDIGAVAAKILLDGGHGGKEYFITGPEALDVKNKARILGDAVGREIEFVELTAEQAREKWLGDGMHTDLVEFLIDAWGNTPTVGRTVLPTVEQITGRPPRTFAQWAAENAASFR</sequence>